<dbReference type="PANTHER" id="PTHR30337:SF0">
    <property type="entry name" value="NUCLEASE SBCCD SUBUNIT D"/>
    <property type="match status" value="1"/>
</dbReference>
<dbReference type="GO" id="GO:0006310">
    <property type="term" value="P:DNA recombination"/>
    <property type="evidence" value="ECO:0007669"/>
    <property type="project" value="UniProtKB-KW"/>
</dbReference>
<evidence type="ECO:0000259" key="9">
    <source>
        <dbReference type="Pfam" id="PF12320"/>
    </source>
</evidence>
<comment type="function">
    <text evidence="7">SbcCD cleaves DNA hairpin structures. These structures can inhibit DNA replication and are intermediates in certain DNA recombination reactions. The complex acts as a 3'-&gt;5' double strand exonuclease that can open hairpins. It also has a 5' single-strand endonuclease activity.</text>
</comment>
<dbReference type="Proteomes" id="UP000824201">
    <property type="component" value="Unassembled WGS sequence"/>
</dbReference>
<comment type="similarity">
    <text evidence="1 7">Belongs to the SbcD family.</text>
</comment>
<proteinExistence type="inferred from homology"/>
<dbReference type="CDD" id="cd00840">
    <property type="entry name" value="MPP_Mre11_N"/>
    <property type="match status" value="1"/>
</dbReference>
<organism evidence="10 11">
    <name type="scientific">Candidatus Fimimorpha faecalis</name>
    <dbReference type="NCBI Taxonomy" id="2840824"/>
    <lineage>
        <taxon>Bacteria</taxon>
        <taxon>Bacillati</taxon>
        <taxon>Bacillota</taxon>
        <taxon>Clostridia</taxon>
        <taxon>Eubacteriales</taxon>
        <taxon>Candidatus Fimimorpha</taxon>
    </lineage>
</organism>
<dbReference type="InterPro" id="IPR026843">
    <property type="entry name" value="SbcD_C"/>
</dbReference>
<gene>
    <name evidence="7" type="primary">sbcD</name>
    <name evidence="10" type="ORF">IAC96_11850</name>
</gene>
<evidence type="ECO:0000256" key="6">
    <source>
        <dbReference type="ARBA" id="ARBA00022839"/>
    </source>
</evidence>
<keyword evidence="7" id="KW-0233">DNA recombination</keyword>
<keyword evidence="7" id="KW-0235">DNA replication</keyword>
<reference evidence="10" key="1">
    <citation type="submission" date="2020-10" db="EMBL/GenBank/DDBJ databases">
        <authorList>
            <person name="Gilroy R."/>
        </authorList>
    </citation>
    <scope>NUCLEOTIDE SEQUENCE</scope>
    <source>
        <strain evidence="10">ChiW13-3771</strain>
    </source>
</reference>
<feature type="domain" description="Nuclease SbcCD subunit D C-terminal" evidence="9">
    <location>
        <begin position="264"/>
        <end position="352"/>
    </location>
</feature>
<evidence type="ECO:0000256" key="5">
    <source>
        <dbReference type="ARBA" id="ARBA00022801"/>
    </source>
</evidence>
<dbReference type="Pfam" id="PF00149">
    <property type="entry name" value="Metallophos"/>
    <property type="match status" value="1"/>
</dbReference>
<feature type="domain" description="Calcineurin-like phosphoesterase" evidence="8">
    <location>
        <begin position="1"/>
        <end position="214"/>
    </location>
</feature>
<dbReference type="SUPFAM" id="SSF56300">
    <property type="entry name" value="Metallo-dependent phosphatases"/>
    <property type="match status" value="1"/>
</dbReference>
<dbReference type="PANTHER" id="PTHR30337">
    <property type="entry name" value="COMPONENT OF ATP-DEPENDENT DSDNA EXONUCLEASE"/>
    <property type="match status" value="1"/>
</dbReference>
<name>A0A9D1EGA2_9FIRM</name>
<evidence type="ECO:0000256" key="3">
    <source>
        <dbReference type="ARBA" id="ARBA00013365"/>
    </source>
</evidence>
<dbReference type="InterPro" id="IPR004843">
    <property type="entry name" value="Calcineurin-like_PHP"/>
</dbReference>
<evidence type="ECO:0000256" key="7">
    <source>
        <dbReference type="RuleBase" id="RU363069"/>
    </source>
</evidence>
<accession>A0A9D1EGA2</accession>
<reference evidence="10" key="2">
    <citation type="journal article" date="2021" name="PeerJ">
        <title>Extensive microbial diversity within the chicken gut microbiome revealed by metagenomics and culture.</title>
        <authorList>
            <person name="Gilroy R."/>
            <person name="Ravi A."/>
            <person name="Getino M."/>
            <person name="Pursley I."/>
            <person name="Horton D.L."/>
            <person name="Alikhan N.F."/>
            <person name="Baker D."/>
            <person name="Gharbi K."/>
            <person name="Hall N."/>
            <person name="Watson M."/>
            <person name="Adriaenssens E.M."/>
            <person name="Foster-Nyarko E."/>
            <person name="Jarju S."/>
            <person name="Secka A."/>
            <person name="Antonio M."/>
            <person name="Oren A."/>
            <person name="Chaudhuri R.R."/>
            <person name="La Ragione R."/>
            <person name="Hildebrand F."/>
            <person name="Pallen M.J."/>
        </authorList>
    </citation>
    <scope>NUCLEOTIDE SEQUENCE</scope>
    <source>
        <strain evidence="10">ChiW13-3771</strain>
    </source>
</reference>
<evidence type="ECO:0000313" key="10">
    <source>
        <dbReference type="EMBL" id="HIR89630.1"/>
    </source>
</evidence>
<dbReference type="EMBL" id="DVHN01000159">
    <property type="protein sequence ID" value="HIR89630.1"/>
    <property type="molecule type" value="Genomic_DNA"/>
</dbReference>
<evidence type="ECO:0000256" key="1">
    <source>
        <dbReference type="ARBA" id="ARBA00010555"/>
    </source>
</evidence>
<dbReference type="InterPro" id="IPR004593">
    <property type="entry name" value="SbcD"/>
</dbReference>
<evidence type="ECO:0000259" key="8">
    <source>
        <dbReference type="Pfam" id="PF00149"/>
    </source>
</evidence>
<evidence type="ECO:0000256" key="2">
    <source>
        <dbReference type="ARBA" id="ARBA00011322"/>
    </source>
</evidence>
<dbReference type="Gene3D" id="3.60.21.10">
    <property type="match status" value="1"/>
</dbReference>
<keyword evidence="5 7" id="KW-0378">Hydrolase</keyword>
<comment type="caution">
    <text evidence="10">The sequence shown here is derived from an EMBL/GenBank/DDBJ whole genome shotgun (WGS) entry which is preliminary data.</text>
</comment>
<evidence type="ECO:0000313" key="11">
    <source>
        <dbReference type="Proteomes" id="UP000824201"/>
    </source>
</evidence>
<dbReference type="GO" id="GO:0008408">
    <property type="term" value="F:3'-5' exonuclease activity"/>
    <property type="evidence" value="ECO:0007669"/>
    <property type="project" value="InterPro"/>
</dbReference>
<dbReference type="InterPro" id="IPR050535">
    <property type="entry name" value="DNA_Repair-Maintenance_Comp"/>
</dbReference>
<dbReference type="GO" id="GO:0004519">
    <property type="term" value="F:endonuclease activity"/>
    <property type="evidence" value="ECO:0007669"/>
    <property type="project" value="UniProtKB-KW"/>
</dbReference>
<keyword evidence="4 7" id="KW-0540">Nuclease</keyword>
<comment type="subunit">
    <text evidence="2 7">Heterodimer of SbcC and SbcD.</text>
</comment>
<sequence>MKLLHLSDLHIGKKVHGYSMLKEQKEILNQILLLCEKENPDIVLIAGDIYDKLIPGEEAVSVMDYFLTNLNKQKRNVFIISGNHDSGERLQFGKEIMRQKGIYIAGILEEALDCVALSDEWGKFNIYMLPFIKPSMVRTYYKAENCEDAVRKIIEKTKIDCSQRNLLIAHQFVTNGTWMPDCCDSENPSVGGLDAVDCKVFQPFDYVALGHLHQAQKVGRETIRYAGSPLKYSFSEVRHKKSATIVEMREKGEIKLTAIPLKPMHEMREIKGKLGDLIDPNHYTRANQTDYIRVILTDEEELYHPLDTLRNIYPNILRLDFENSRLKQQENTEMEIENETELELFEQFFQKQNQVELTSEQKEWIAKYLVK</sequence>
<dbReference type="GO" id="GO:0006260">
    <property type="term" value="P:DNA replication"/>
    <property type="evidence" value="ECO:0007669"/>
    <property type="project" value="UniProtKB-KW"/>
</dbReference>
<dbReference type="Pfam" id="PF12320">
    <property type="entry name" value="SbcD_C"/>
    <property type="match status" value="1"/>
</dbReference>
<protein>
    <recommendedName>
        <fullName evidence="3 7">Nuclease SbcCD subunit D</fullName>
    </recommendedName>
</protein>
<keyword evidence="6 7" id="KW-0269">Exonuclease</keyword>
<evidence type="ECO:0000256" key="4">
    <source>
        <dbReference type="ARBA" id="ARBA00022722"/>
    </source>
</evidence>
<dbReference type="InterPro" id="IPR029052">
    <property type="entry name" value="Metallo-depent_PP-like"/>
</dbReference>
<dbReference type="NCBIfam" id="TIGR00619">
    <property type="entry name" value="sbcd"/>
    <property type="match status" value="1"/>
</dbReference>
<keyword evidence="7" id="KW-0255">Endonuclease</keyword>
<dbReference type="InterPro" id="IPR041796">
    <property type="entry name" value="Mre11_N"/>
</dbReference>
<dbReference type="AlphaFoldDB" id="A0A9D1EGA2"/>